<dbReference type="InterPro" id="IPR001189">
    <property type="entry name" value="Mn/Fe_SOD"/>
</dbReference>
<feature type="domain" description="Manganese/iron superoxide dismutase N-terminal" evidence="6">
    <location>
        <begin position="95"/>
        <end position="175"/>
    </location>
</feature>
<dbReference type="FunFam" id="1.10.287.990:FF:000001">
    <property type="entry name" value="Superoxide dismutase"/>
    <property type="match status" value="1"/>
</dbReference>
<proteinExistence type="inferred from homology"/>
<dbReference type="Gene3D" id="3.55.40.20">
    <property type="entry name" value="Iron/manganese superoxide dismutase, C-terminal domain"/>
    <property type="match status" value="1"/>
</dbReference>
<keyword evidence="5" id="KW-0175">Coiled coil</keyword>
<protein>
    <recommendedName>
        <fullName evidence="2">superoxide dismutase</fullName>
        <ecNumber evidence="2">1.15.1.1</ecNumber>
    </recommendedName>
</protein>
<dbReference type="Gene3D" id="1.10.287.990">
    <property type="entry name" value="Fe,Mn superoxide dismutase (SOD) domain"/>
    <property type="match status" value="1"/>
</dbReference>
<dbReference type="Proteomes" id="UP000233343">
    <property type="component" value="Unassembled WGS sequence"/>
</dbReference>
<dbReference type="SUPFAM" id="SSF54719">
    <property type="entry name" value="Fe,Mn superoxide dismutase (SOD), C-terminal domain"/>
    <property type="match status" value="1"/>
</dbReference>
<keyword evidence="3" id="KW-0479">Metal-binding</keyword>
<feature type="domain" description="Manganese/iron superoxide dismutase C-terminal" evidence="7">
    <location>
        <begin position="182"/>
        <end position="284"/>
    </location>
</feature>
<name>A0A2N0ZCZ1_9BACI</name>
<gene>
    <name evidence="8" type="ORF">CWS20_19625</name>
</gene>
<evidence type="ECO:0000313" key="8">
    <source>
        <dbReference type="EMBL" id="PKG27369.1"/>
    </source>
</evidence>
<dbReference type="Pfam" id="PF02777">
    <property type="entry name" value="Sod_Fe_C"/>
    <property type="match status" value="1"/>
</dbReference>
<dbReference type="InterPro" id="IPR050265">
    <property type="entry name" value="Fe/Mn_Superoxide_Dismutase"/>
</dbReference>
<dbReference type="GO" id="GO:0046872">
    <property type="term" value="F:metal ion binding"/>
    <property type="evidence" value="ECO:0007669"/>
    <property type="project" value="UniProtKB-KW"/>
</dbReference>
<dbReference type="Pfam" id="PF00081">
    <property type="entry name" value="Sod_Fe_N"/>
    <property type="match status" value="1"/>
</dbReference>
<keyword evidence="9" id="KW-1185">Reference proteome</keyword>
<dbReference type="EMBL" id="PISD01000046">
    <property type="protein sequence ID" value="PKG27369.1"/>
    <property type="molecule type" value="Genomic_DNA"/>
</dbReference>
<dbReference type="InterPro" id="IPR036314">
    <property type="entry name" value="SOD_C_sf"/>
</dbReference>
<evidence type="ECO:0000259" key="7">
    <source>
        <dbReference type="Pfam" id="PF02777"/>
    </source>
</evidence>
<dbReference type="PROSITE" id="PS00088">
    <property type="entry name" value="SOD_MN"/>
    <property type="match status" value="1"/>
</dbReference>
<comment type="caution">
    <text evidence="8">The sequence shown here is derived from an EMBL/GenBank/DDBJ whole genome shotgun (WGS) entry which is preliminary data.</text>
</comment>
<accession>A0A2N0ZCZ1</accession>
<dbReference type="PANTHER" id="PTHR11404">
    <property type="entry name" value="SUPEROXIDE DISMUTASE 2"/>
    <property type="match status" value="1"/>
</dbReference>
<sequence>MSSMNAYLKEVFKWNKEMRDFLESENIDENNELWGKLDRITNVMDGITDQMSTDQLEEISEQVEELHEEMEAYFNDRLQLGNIYVNETSVPIGQHVLPPLPYGYNALEPYISEEIMRLHHDKHHQSYVDGLNKAEKELEKARRNSDFSLVKHWSRELAFHGSGHYLHTIFWNNMSPEGGGKPSGPLLKQIEKSFGSFEKFKNQFTAAAKEVEGVGWAILVWSPRARHLEILQSERHQLQTQWDTIPLLVLDVWEHAYYLQYKNNRGDYVANWWNIVNWQDVEQRFQHASQLKWKPA</sequence>
<dbReference type="AlphaFoldDB" id="A0A2N0ZCZ1"/>
<dbReference type="GO" id="GO:0004784">
    <property type="term" value="F:superoxide dismutase activity"/>
    <property type="evidence" value="ECO:0007669"/>
    <property type="project" value="UniProtKB-EC"/>
</dbReference>
<dbReference type="InterPro" id="IPR019833">
    <property type="entry name" value="Mn/Fe_SOD_BS"/>
</dbReference>
<evidence type="ECO:0000256" key="1">
    <source>
        <dbReference type="ARBA" id="ARBA00008714"/>
    </source>
</evidence>
<dbReference type="RefSeq" id="WP_066200748.1">
    <property type="nucleotide sequence ID" value="NZ_JAFDQP010000009.1"/>
</dbReference>
<evidence type="ECO:0000256" key="5">
    <source>
        <dbReference type="SAM" id="Coils"/>
    </source>
</evidence>
<dbReference type="PRINTS" id="PR01703">
    <property type="entry name" value="MNSODISMTASE"/>
</dbReference>
<comment type="similarity">
    <text evidence="1">Belongs to the iron/manganese superoxide dismutase family.</text>
</comment>
<feature type="coiled-coil region" evidence="5">
    <location>
        <begin position="124"/>
        <end position="151"/>
    </location>
</feature>
<dbReference type="EC" id="1.15.1.1" evidence="2"/>
<organism evidence="8 9">
    <name type="scientific">Cytobacillus horneckiae</name>
    <dbReference type="NCBI Taxonomy" id="549687"/>
    <lineage>
        <taxon>Bacteria</taxon>
        <taxon>Bacillati</taxon>
        <taxon>Bacillota</taxon>
        <taxon>Bacilli</taxon>
        <taxon>Bacillales</taxon>
        <taxon>Bacillaceae</taxon>
        <taxon>Cytobacillus</taxon>
    </lineage>
</organism>
<evidence type="ECO:0000259" key="6">
    <source>
        <dbReference type="Pfam" id="PF00081"/>
    </source>
</evidence>
<keyword evidence="4" id="KW-0560">Oxidoreductase</keyword>
<dbReference type="InterPro" id="IPR019831">
    <property type="entry name" value="Mn/Fe_SOD_N"/>
</dbReference>
<evidence type="ECO:0000256" key="4">
    <source>
        <dbReference type="ARBA" id="ARBA00023002"/>
    </source>
</evidence>
<dbReference type="SUPFAM" id="SSF46609">
    <property type="entry name" value="Fe,Mn superoxide dismutase (SOD), N-terminal domain"/>
    <property type="match status" value="1"/>
</dbReference>
<feature type="coiled-coil region" evidence="5">
    <location>
        <begin position="49"/>
        <end position="76"/>
    </location>
</feature>
<dbReference type="PANTHER" id="PTHR11404:SF6">
    <property type="entry name" value="SUPEROXIDE DISMUTASE [MN], MITOCHONDRIAL"/>
    <property type="match status" value="1"/>
</dbReference>
<evidence type="ECO:0000256" key="2">
    <source>
        <dbReference type="ARBA" id="ARBA00012682"/>
    </source>
</evidence>
<dbReference type="FunFam" id="3.55.40.20:FF:000004">
    <property type="entry name" value="Superoxide dismutase [Fe]"/>
    <property type="match status" value="1"/>
</dbReference>
<evidence type="ECO:0000256" key="3">
    <source>
        <dbReference type="ARBA" id="ARBA00022723"/>
    </source>
</evidence>
<dbReference type="InterPro" id="IPR019832">
    <property type="entry name" value="Mn/Fe_SOD_C"/>
</dbReference>
<dbReference type="InterPro" id="IPR036324">
    <property type="entry name" value="Mn/Fe_SOD_N_sf"/>
</dbReference>
<evidence type="ECO:0000313" key="9">
    <source>
        <dbReference type="Proteomes" id="UP000233343"/>
    </source>
</evidence>
<reference evidence="8 9" key="1">
    <citation type="journal article" date="2010" name="Int. J. Syst. Evol. Microbiol.">
        <title>Bacillus horneckiae sp. nov., isolated from a spacecraft-assembly clean room.</title>
        <authorList>
            <person name="Vaishampayan P."/>
            <person name="Probst A."/>
            <person name="Krishnamurthi S."/>
            <person name="Ghosh S."/>
            <person name="Osman S."/>
            <person name="McDowall A."/>
            <person name="Ruckmani A."/>
            <person name="Mayilraj S."/>
            <person name="Venkateswaran K."/>
        </authorList>
    </citation>
    <scope>NUCLEOTIDE SEQUENCE [LARGE SCALE GENOMIC DNA]</scope>
    <source>
        <strain evidence="9">1PO1SC</strain>
    </source>
</reference>